<dbReference type="EMBL" id="JBHLWQ010000153">
    <property type="protein sequence ID" value="MFC0201881.1"/>
    <property type="molecule type" value="Genomic_DNA"/>
</dbReference>
<feature type="signal peptide" evidence="1">
    <location>
        <begin position="1"/>
        <end position="21"/>
    </location>
</feature>
<evidence type="ECO:0000256" key="1">
    <source>
        <dbReference type="SAM" id="SignalP"/>
    </source>
</evidence>
<keyword evidence="1" id="KW-0732">Signal</keyword>
<evidence type="ECO:0000313" key="3">
    <source>
        <dbReference type="Proteomes" id="UP001589795"/>
    </source>
</evidence>
<name>A0ABV6CPG7_9RHOB</name>
<evidence type="ECO:0000313" key="2">
    <source>
        <dbReference type="EMBL" id="MFC0201881.1"/>
    </source>
</evidence>
<comment type="caution">
    <text evidence="2">The sequence shown here is derived from an EMBL/GenBank/DDBJ whole genome shotgun (WGS) entry which is preliminary data.</text>
</comment>
<reference evidence="2 3" key="1">
    <citation type="submission" date="2024-09" db="EMBL/GenBank/DDBJ databases">
        <authorList>
            <person name="Sun Q."/>
            <person name="Mori K."/>
        </authorList>
    </citation>
    <scope>NUCLEOTIDE SEQUENCE [LARGE SCALE GENOMIC DNA]</scope>
    <source>
        <strain evidence="2 3">CCM 7904</strain>
    </source>
</reference>
<dbReference type="PROSITE" id="PS51257">
    <property type="entry name" value="PROKAR_LIPOPROTEIN"/>
    <property type="match status" value="1"/>
</dbReference>
<dbReference type="RefSeq" id="WP_265507803.1">
    <property type="nucleotide sequence ID" value="NZ_JAOTBE010000043.1"/>
</dbReference>
<feature type="chain" id="PRO_5047105752" description="Lipoprotein" evidence="1">
    <location>
        <begin position="22"/>
        <end position="108"/>
    </location>
</feature>
<dbReference type="Proteomes" id="UP001589795">
    <property type="component" value="Unassembled WGS sequence"/>
</dbReference>
<evidence type="ECO:0008006" key="4">
    <source>
        <dbReference type="Google" id="ProtNLM"/>
    </source>
</evidence>
<keyword evidence="3" id="KW-1185">Reference proteome</keyword>
<proteinExistence type="predicted"/>
<gene>
    <name evidence="2" type="ORF">ACFFIZ_16585</name>
</gene>
<sequence>MIARASLLVLLPLAAALSACGPVPVGQAERSCLRDARLAERPRGHAVLGVGGGSGGSQGFGRVELEVSGDYLMRRDPSDVFARCVVARSGQAPTRPLDDQPGWRTGTW</sequence>
<accession>A0ABV6CPG7</accession>
<protein>
    <recommendedName>
        <fullName evidence="4">Lipoprotein</fullName>
    </recommendedName>
</protein>
<organism evidence="2 3">
    <name type="scientific">Paracoccus rhizosphaerae</name>
    <dbReference type="NCBI Taxonomy" id="1133347"/>
    <lineage>
        <taxon>Bacteria</taxon>
        <taxon>Pseudomonadati</taxon>
        <taxon>Pseudomonadota</taxon>
        <taxon>Alphaproteobacteria</taxon>
        <taxon>Rhodobacterales</taxon>
        <taxon>Paracoccaceae</taxon>
        <taxon>Paracoccus</taxon>
    </lineage>
</organism>